<evidence type="ECO:0000256" key="6">
    <source>
        <dbReference type="ARBA" id="ARBA00023295"/>
    </source>
</evidence>
<reference evidence="11 12" key="1">
    <citation type="submission" date="2024-09" db="EMBL/GenBank/DDBJ databases">
        <title>Chromosome-scale assembly of Riccia fluitans.</title>
        <authorList>
            <person name="Paukszto L."/>
            <person name="Sawicki J."/>
            <person name="Karawczyk K."/>
            <person name="Piernik-Szablinska J."/>
            <person name="Szczecinska M."/>
            <person name="Mazdziarz M."/>
        </authorList>
    </citation>
    <scope>NUCLEOTIDE SEQUENCE [LARGE SCALE GENOMIC DNA]</scope>
    <source>
        <strain evidence="11">Rf_01</strain>
        <tissue evidence="11">Aerial parts of the thallus</tissue>
    </source>
</reference>
<dbReference type="FunFam" id="2.60.120.260:FF:000076">
    <property type="entry name" value="Beta-galactosidase"/>
    <property type="match status" value="1"/>
</dbReference>
<keyword evidence="4 9" id="KW-0732">Signal</keyword>
<comment type="catalytic activity">
    <reaction evidence="1 7">
        <text>Hydrolysis of terminal non-reducing beta-D-galactose residues in beta-D-galactosides.</text>
        <dbReference type="EC" id="3.2.1.23"/>
    </reaction>
</comment>
<dbReference type="SUPFAM" id="SSF49785">
    <property type="entry name" value="Galactose-binding domain-like"/>
    <property type="match status" value="2"/>
</dbReference>
<dbReference type="GO" id="GO:0004565">
    <property type="term" value="F:beta-galactosidase activity"/>
    <property type="evidence" value="ECO:0007669"/>
    <property type="project" value="UniProtKB-EC"/>
</dbReference>
<dbReference type="Pfam" id="PF01301">
    <property type="entry name" value="Glyco_hydro_35"/>
    <property type="match status" value="1"/>
</dbReference>
<dbReference type="PANTHER" id="PTHR23421">
    <property type="entry name" value="BETA-GALACTOSIDASE RELATED"/>
    <property type="match status" value="1"/>
</dbReference>
<keyword evidence="12" id="KW-1185">Reference proteome</keyword>
<evidence type="ECO:0000256" key="8">
    <source>
        <dbReference type="RuleBase" id="RU003679"/>
    </source>
</evidence>
<dbReference type="PROSITE" id="PS01182">
    <property type="entry name" value="GLYCOSYL_HYDROL_F35"/>
    <property type="match status" value="1"/>
</dbReference>
<evidence type="ECO:0000256" key="2">
    <source>
        <dbReference type="ARBA" id="ARBA00009809"/>
    </source>
</evidence>
<dbReference type="SUPFAM" id="SSF51445">
    <property type="entry name" value="(Trans)glycosidases"/>
    <property type="match status" value="1"/>
</dbReference>
<dbReference type="PROSITE" id="PS50228">
    <property type="entry name" value="SUEL_LECTIN"/>
    <property type="match status" value="1"/>
</dbReference>
<evidence type="ECO:0000313" key="12">
    <source>
        <dbReference type="Proteomes" id="UP001605036"/>
    </source>
</evidence>
<dbReference type="InterPro" id="IPR008979">
    <property type="entry name" value="Galactose-bd-like_sf"/>
</dbReference>
<keyword evidence="5 7" id="KW-0378">Hydrolase</keyword>
<evidence type="ECO:0000256" key="4">
    <source>
        <dbReference type="ARBA" id="ARBA00022729"/>
    </source>
</evidence>
<evidence type="ECO:0000256" key="9">
    <source>
        <dbReference type="SAM" id="SignalP"/>
    </source>
</evidence>
<dbReference type="FunFam" id="3.20.20.80:FF:000006">
    <property type="entry name" value="Beta-galactosidase"/>
    <property type="match status" value="1"/>
</dbReference>
<dbReference type="Pfam" id="PF17834">
    <property type="entry name" value="GHD"/>
    <property type="match status" value="1"/>
</dbReference>
<dbReference type="Pfam" id="PF21467">
    <property type="entry name" value="BetaGal_gal-bd"/>
    <property type="match status" value="1"/>
</dbReference>
<dbReference type="InterPro" id="IPR048913">
    <property type="entry name" value="BetaGal_gal-bd"/>
</dbReference>
<dbReference type="Gene3D" id="2.60.120.740">
    <property type="match status" value="1"/>
</dbReference>
<comment type="similarity">
    <text evidence="2 8">Belongs to the glycosyl hydrolase 35 family.</text>
</comment>
<organism evidence="11 12">
    <name type="scientific">Riccia fluitans</name>
    <dbReference type="NCBI Taxonomy" id="41844"/>
    <lineage>
        <taxon>Eukaryota</taxon>
        <taxon>Viridiplantae</taxon>
        <taxon>Streptophyta</taxon>
        <taxon>Embryophyta</taxon>
        <taxon>Marchantiophyta</taxon>
        <taxon>Marchantiopsida</taxon>
        <taxon>Marchantiidae</taxon>
        <taxon>Marchantiales</taxon>
        <taxon>Ricciaceae</taxon>
        <taxon>Riccia</taxon>
    </lineage>
</organism>
<name>A0ABD1ZAH8_9MARC</name>
<dbReference type="InterPro" id="IPR000922">
    <property type="entry name" value="Lectin_gal-bd_dom"/>
</dbReference>
<dbReference type="Proteomes" id="UP001605036">
    <property type="component" value="Unassembled WGS sequence"/>
</dbReference>
<dbReference type="InterPro" id="IPR031330">
    <property type="entry name" value="Gly_Hdrlase_35_cat"/>
</dbReference>
<dbReference type="InterPro" id="IPR043159">
    <property type="entry name" value="Lectin_gal-bd_sf"/>
</dbReference>
<sequence length="906" mass="101036">MNFLAVILCVLLAAASSAEGFNVSYDQRAFLIDGKRRILISAGIHYPRATPKMWPNLIAKAKEGGANVIQTYVFWNGHEPRKGEYNFEGRYNLPKFVQLVAEAGMYFHLRIGPYVCAEWNFGGFPVWLRDVPGIKFRTDNEPFKAEMEAFTKVIVEKMKGLRLFAWQGGPIIMAQIENEYGNIESEYGKEGKKYVKWCANMAESLGAGIPWIMCQQSDAPLNVINACNGYYCDGFKPNAPGRPIVWTEDWNGWFQNWGGTVPHRPVEDNAFAIARFFQRGGSFHNYYMYFGGTNFERTAGGPFITTSYDYDAPLDEYGLVREPKWGHLKELHAVLMECEEALMYVDENPEYISLGPNQEAHVYTATAHPEICAAFLANIDSRSSAVVKFRGKMYDLPAWSVSILPDCKTVVYNTAKIGAQTTLVSTRRSSPSLRSMDLVSLGGSQISYNGLVWEVQEEPIGIRGNGTRTESSLLEQIKVTGDTTDYLWYTTRFEVSEKDAEELHRKNGEAFLVLEAVRDALHIFVNGKSVGSASGSWFRVNQSITLEEGTNKIALLCMTVGIQNYGAFLEKDGAGIKGKVEVRGLSSGPLDLSHSEWVYQVGLKGEELGFFTDSGSQSDSWVPATTLPLEKPLIWYKSTFSAPDGQDPVALDLASMGKGQIWVNGIHLGRYWTLSAPKQGCNGCDYRGPYFSEKCVTGCGEPTQRWYHIPREWLKEDANLLVLFEEVGGDPSSISIVTRSPETVCAQVSDTHPPPFRMWAILRNPVQGQPREAVLPEVRLECAIGQQMSRIVYASFGNSTGMCGNFFQGKCHAPLSRTIVEKACLGRRFCSIPVSTLEFGDDPCFGVPKTLTVQAHCRPADELSSENLSREDTVTISGLYSSKWQRFQVVSERFSNQKIQSVSIDI</sequence>
<evidence type="ECO:0000256" key="7">
    <source>
        <dbReference type="RuleBase" id="RU000675"/>
    </source>
</evidence>
<dbReference type="Gene3D" id="3.20.20.80">
    <property type="entry name" value="Glycosidases"/>
    <property type="match status" value="1"/>
</dbReference>
<dbReference type="Pfam" id="PF02140">
    <property type="entry name" value="SUEL_Lectin"/>
    <property type="match status" value="1"/>
</dbReference>
<evidence type="ECO:0000256" key="1">
    <source>
        <dbReference type="ARBA" id="ARBA00001412"/>
    </source>
</evidence>
<evidence type="ECO:0000256" key="3">
    <source>
        <dbReference type="ARBA" id="ARBA00012756"/>
    </source>
</evidence>
<feature type="signal peptide" evidence="9">
    <location>
        <begin position="1"/>
        <end position="20"/>
    </location>
</feature>
<dbReference type="Gene3D" id="2.60.120.260">
    <property type="entry name" value="Galactose-binding domain-like"/>
    <property type="match status" value="2"/>
</dbReference>
<comment type="caution">
    <text evidence="11">The sequence shown here is derived from an EMBL/GenBank/DDBJ whole genome shotgun (WGS) entry which is preliminary data.</text>
</comment>
<keyword evidence="6 7" id="KW-0326">Glycosidase</keyword>
<dbReference type="PRINTS" id="PR00742">
    <property type="entry name" value="GLHYDRLASE35"/>
</dbReference>
<dbReference type="InterPro" id="IPR001944">
    <property type="entry name" value="Glycoside_Hdrlase_35"/>
</dbReference>
<dbReference type="EC" id="3.2.1.23" evidence="3 7"/>
<protein>
    <recommendedName>
        <fullName evidence="3 7">Beta-galactosidase</fullName>
        <ecNumber evidence="3 7">3.2.1.23</ecNumber>
    </recommendedName>
</protein>
<dbReference type="InterPro" id="IPR019801">
    <property type="entry name" value="Glyco_hydro_35_CS"/>
</dbReference>
<gene>
    <name evidence="11" type="ORF">R1flu_012398</name>
</gene>
<feature type="domain" description="SUEL-type lectin" evidence="10">
    <location>
        <begin position="776"/>
        <end position="858"/>
    </location>
</feature>
<dbReference type="InterPro" id="IPR017853">
    <property type="entry name" value="GH"/>
</dbReference>
<evidence type="ECO:0000259" key="10">
    <source>
        <dbReference type="PROSITE" id="PS50228"/>
    </source>
</evidence>
<dbReference type="FunFam" id="2.60.120.260:FF:000142">
    <property type="entry name" value="Beta-galactosidase"/>
    <property type="match status" value="1"/>
</dbReference>
<dbReference type="EMBL" id="JBHFFA010000002">
    <property type="protein sequence ID" value="KAL2644811.1"/>
    <property type="molecule type" value="Genomic_DNA"/>
</dbReference>
<evidence type="ECO:0000313" key="11">
    <source>
        <dbReference type="EMBL" id="KAL2644811.1"/>
    </source>
</evidence>
<feature type="chain" id="PRO_5044741510" description="Beta-galactosidase" evidence="9">
    <location>
        <begin position="21"/>
        <end position="906"/>
    </location>
</feature>
<dbReference type="InterPro" id="IPR041392">
    <property type="entry name" value="GHD"/>
</dbReference>
<evidence type="ECO:0000256" key="5">
    <source>
        <dbReference type="ARBA" id="ARBA00022801"/>
    </source>
</evidence>
<proteinExistence type="inferred from homology"/>
<dbReference type="CDD" id="cd22842">
    <property type="entry name" value="Gal_Rha_Lectin_BGal"/>
    <property type="match status" value="1"/>
</dbReference>
<dbReference type="AlphaFoldDB" id="A0ABD1ZAH8"/>
<accession>A0ABD1ZAH8</accession>